<feature type="transmembrane region" description="Helical" evidence="6">
    <location>
        <begin position="68"/>
        <end position="90"/>
    </location>
</feature>
<evidence type="ECO:0000256" key="1">
    <source>
        <dbReference type="ARBA" id="ARBA00004651"/>
    </source>
</evidence>
<keyword evidence="3 6" id="KW-0812">Transmembrane</keyword>
<dbReference type="RefSeq" id="WP_323738325.1">
    <property type="nucleotide sequence ID" value="NZ_CP112932.1"/>
</dbReference>
<keyword evidence="2" id="KW-1003">Cell membrane</keyword>
<dbReference type="InterPro" id="IPR050616">
    <property type="entry name" value="CPA3_Na-H_Antiporter_A"/>
</dbReference>
<keyword evidence="4 6" id="KW-1133">Transmembrane helix</keyword>
<feature type="transmembrane region" description="Helical" evidence="6">
    <location>
        <begin position="44"/>
        <end position="62"/>
    </location>
</feature>
<organism evidence="8 9">
    <name type="scientific">Candidatus Trichorickettsia mobilis</name>
    <dbReference type="NCBI Taxonomy" id="1346319"/>
    <lineage>
        <taxon>Bacteria</taxon>
        <taxon>Pseudomonadati</taxon>
        <taxon>Pseudomonadota</taxon>
        <taxon>Alphaproteobacteria</taxon>
        <taxon>Rickettsiales</taxon>
        <taxon>Rickettsiaceae</taxon>
        <taxon>Rickettsieae</taxon>
        <taxon>Candidatus Trichorickettsia</taxon>
    </lineage>
</organism>
<gene>
    <name evidence="8" type="ORF">Trichorick_00108</name>
</gene>
<accession>A0ABZ0URU9</accession>
<feature type="transmembrane region" description="Helical" evidence="6">
    <location>
        <begin position="171"/>
        <end position="188"/>
    </location>
</feature>
<dbReference type="Pfam" id="PF13244">
    <property type="entry name" value="MbhD"/>
    <property type="match status" value="1"/>
</dbReference>
<evidence type="ECO:0000256" key="5">
    <source>
        <dbReference type="ARBA" id="ARBA00023136"/>
    </source>
</evidence>
<keyword evidence="5 6" id="KW-0472">Membrane</keyword>
<dbReference type="PANTHER" id="PTHR43373:SF1">
    <property type="entry name" value="NA(+)_H(+) ANTIPORTER SUBUNIT A"/>
    <property type="match status" value="1"/>
</dbReference>
<evidence type="ECO:0000256" key="4">
    <source>
        <dbReference type="ARBA" id="ARBA00022989"/>
    </source>
</evidence>
<reference evidence="8 9" key="1">
    <citation type="submission" date="2022-10" db="EMBL/GenBank/DDBJ databases">
        <title>Host association and intracellularity evolved multiple times independently in the Rickettsiales.</title>
        <authorList>
            <person name="Castelli M."/>
            <person name="Nardi T."/>
            <person name="Gammuto L."/>
            <person name="Bellinzona G."/>
            <person name="Sabaneyeva E."/>
            <person name="Potekhin A."/>
            <person name="Serra V."/>
            <person name="Petroni G."/>
            <person name="Sassera D."/>
        </authorList>
    </citation>
    <scope>NUCLEOTIDE SEQUENCE [LARGE SCALE GENOMIC DNA]</scope>
    <source>
        <strain evidence="8 9">Kr 154-4</strain>
    </source>
</reference>
<dbReference type="PANTHER" id="PTHR43373">
    <property type="entry name" value="NA(+)/H(+) ANTIPORTER SUBUNIT"/>
    <property type="match status" value="1"/>
</dbReference>
<name>A0ABZ0URU9_9RICK</name>
<comment type="subcellular location">
    <subcellularLocation>
        <location evidence="1">Cell membrane</location>
        <topology evidence="1">Multi-pass membrane protein</topology>
    </subcellularLocation>
</comment>
<dbReference type="Proteomes" id="UP001326613">
    <property type="component" value="Chromosome"/>
</dbReference>
<keyword evidence="9" id="KW-1185">Reference proteome</keyword>
<dbReference type="InterPro" id="IPR025383">
    <property type="entry name" value="MrpA_C/MbhD"/>
</dbReference>
<feature type="transmembrane region" description="Helical" evidence="6">
    <location>
        <begin position="16"/>
        <end position="37"/>
    </location>
</feature>
<feature type="domain" description="MrpA C-terminal/MbhD" evidence="7">
    <location>
        <begin position="28"/>
        <end position="88"/>
    </location>
</feature>
<dbReference type="EMBL" id="CP112932">
    <property type="protein sequence ID" value="WPY00236.1"/>
    <property type="molecule type" value="Genomic_DNA"/>
</dbReference>
<evidence type="ECO:0000313" key="8">
    <source>
        <dbReference type="EMBL" id="WPY00236.1"/>
    </source>
</evidence>
<dbReference type="NCBIfam" id="NF009159">
    <property type="entry name" value="PRK12504.1"/>
    <property type="match status" value="1"/>
</dbReference>
<evidence type="ECO:0000256" key="6">
    <source>
        <dbReference type="SAM" id="Phobius"/>
    </source>
</evidence>
<evidence type="ECO:0000313" key="9">
    <source>
        <dbReference type="Proteomes" id="UP001326613"/>
    </source>
</evidence>
<evidence type="ECO:0000256" key="2">
    <source>
        <dbReference type="ARBA" id="ARBA00022475"/>
    </source>
</evidence>
<protein>
    <submittedName>
        <fullName evidence="8">MnhB-like Na(+)/H(+) antiporter subunit B N-terminal domain protein</fullName>
    </submittedName>
</protein>
<evidence type="ECO:0000256" key="3">
    <source>
        <dbReference type="ARBA" id="ARBA00022692"/>
    </source>
</evidence>
<sequence>MLDNLLTIPSSLDFQVSVYLLYIVATTLIIISMKLIISFNLFENIVLLSVFSLLISMCYLLMDAPDVAMTEVALGSCLATCILLNFIKMLKTTSLIIKNNRIIPAVIICLLFSATLIWIMFDLPEYGDPTTALHTHLGKYYTTNTRIEIGTPSLAAGILASYRGYDTLGETSVILIAGLAVLLILSTTNKKYS</sequence>
<feature type="transmembrane region" description="Helical" evidence="6">
    <location>
        <begin position="102"/>
        <end position="121"/>
    </location>
</feature>
<evidence type="ECO:0000259" key="7">
    <source>
        <dbReference type="Pfam" id="PF13244"/>
    </source>
</evidence>
<proteinExistence type="predicted"/>